<reference evidence="1" key="1">
    <citation type="journal article" date="2022" name="Microbiol. Resour. Announc.">
        <title>Draft Genome Sequences of Eight Mycobacterium montefiorense Strains Isolated from Salamanders in Captivity.</title>
        <authorList>
            <person name="Komine T."/>
            <person name="Ihara H."/>
            <person name="Fukano H."/>
            <person name="Hoshino Y."/>
            <person name="Kurata O."/>
            <person name="Wada S."/>
        </authorList>
    </citation>
    <scope>NUCLEOTIDE SEQUENCE</scope>
    <source>
        <strain evidence="1">NJB18185</strain>
    </source>
</reference>
<evidence type="ECO:0000313" key="1">
    <source>
        <dbReference type="EMBL" id="GKU74931.1"/>
    </source>
</evidence>
<dbReference type="EMBL" id="BQYH01000065">
    <property type="protein sequence ID" value="GKU74931.1"/>
    <property type="molecule type" value="Genomic_DNA"/>
</dbReference>
<gene>
    <name evidence="1" type="ORF">NJB18185_47020</name>
</gene>
<organism evidence="1 2">
    <name type="scientific">Mycobacterium montefiorense</name>
    <dbReference type="NCBI Taxonomy" id="154654"/>
    <lineage>
        <taxon>Bacteria</taxon>
        <taxon>Bacillati</taxon>
        <taxon>Actinomycetota</taxon>
        <taxon>Actinomycetes</taxon>
        <taxon>Mycobacteriales</taxon>
        <taxon>Mycobacteriaceae</taxon>
        <taxon>Mycobacterium</taxon>
        <taxon>Mycobacterium simiae complex</taxon>
    </lineage>
</organism>
<accession>A0AA37UZE4</accession>
<evidence type="ECO:0000313" key="2">
    <source>
        <dbReference type="Proteomes" id="UP001139505"/>
    </source>
</evidence>
<proteinExistence type="predicted"/>
<comment type="caution">
    <text evidence="1">The sequence shown here is derived from an EMBL/GenBank/DDBJ whole genome shotgun (WGS) entry which is preliminary data.</text>
</comment>
<dbReference type="Proteomes" id="UP001139505">
    <property type="component" value="Unassembled WGS sequence"/>
</dbReference>
<dbReference type="AlphaFoldDB" id="A0AA37UZE4"/>
<name>A0AA37UZE4_9MYCO</name>
<protein>
    <submittedName>
        <fullName evidence="1">Uncharacterized protein</fullName>
    </submittedName>
</protein>
<sequence length="42" mass="4389">MITPPIARPTLKLVNMVPGPVAGALRTGLDIVLTLTPKVRPA</sequence>
<reference evidence="1" key="2">
    <citation type="submission" date="2022-04" db="EMBL/GenBank/DDBJ databases">
        <authorList>
            <person name="Komine T."/>
            <person name="Fukano H."/>
            <person name="Wada S."/>
        </authorList>
    </citation>
    <scope>NUCLEOTIDE SEQUENCE</scope>
    <source>
        <strain evidence="1">NJB18185</strain>
    </source>
</reference>